<name>A0ABR7KEA8_9FIRM</name>
<keyword evidence="2" id="KW-1185">Reference proteome</keyword>
<sequence>MDVDWLLKQEPVSFEHENYIKIVEGKLRGCVNLDEYIEKTKKSNKEDK</sequence>
<accession>A0ABR7KEA8</accession>
<dbReference type="EMBL" id="JACRWG010000103">
    <property type="protein sequence ID" value="MBC6011055.1"/>
    <property type="molecule type" value="Genomic_DNA"/>
</dbReference>
<reference evidence="1 2" key="1">
    <citation type="submission" date="2020-08" db="EMBL/GenBank/DDBJ databases">
        <authorList>
            <person name="Liu C."/>
            <person name="Sun Q."/>
        </authorList>
    </citation>
    <scope>NUCLEOTIDE SEQUENCE [LARGE SCALE GENOMIC DNA]</scope>
    <source>
        <strain evidence="1 2">NSJ-22</strain>
    </source>
</reference>
<gene>
    <name evidence="1" type="ORF">H8909_12700</name>
</gene>
<dbReference type="Proteomes" id="UP000603474">
    <property type="component" value="Unassembled WGS sequence"/>
</dbReference>
<proteinExistence type="predicted"/>
<comment type="caution">
    <text evidence="1">The sequence shown here is derived from an EMBL/GenBank/DDBJ whole genome shotgun (WGS) entry which is preliminary data.</text>
</comment>
<protein>
    <submittedName>
        <fullName evidence="1">Uncharacterized protein</fullName>
    </submittedName>
</protein>
<dbReference type="RefSeq" id="WP_187013083.1">
    <property type="nucleotide sequence ID" value="NZ_JACRWG010000103.1"/>
</dbReference>
<evidence type="ECO:0000313" key="2">
    <source>
        <dbReference type="Proteomes" id="UP000603474"/>
    </source>
</evidence>
<organism evidence="1 2">
    <name type="scientific">Catenibacterium faecis</name>
    <dbReference type="NCBI Taxonomy" id="2764323"/>
    <lineage>
        <taxon>Bacteria</taxon>
        <taxon>Bacillati</taxon>
        <taxon>Bacillota</taxon>
        <taxon>Erysipelotrichia</taxon>
        <taxon>Erysipelotrichales</taxon>
        <taxon>Coprobacillaceae</taxon>
        <taxon>Catenibacterium</taxon>
    </lineage>
</organism>
<evidence type="ECO:0000313" key="1">
    <source>
        <dbReference type="EMBL" id="MBC6011055.1"/>
    </source>
</evidence>